<feature type="chain" id="PRO_5002653205" evidence="3">
    <location>
        <begin position="26"/>
        <end position="128"/>
    </location>
</feature>
<keyword evidence="3" id="KW-0732">Signal</keyword>
<keyword evidence="2" id="KW-1133">Transmembrane helix</keyword>
<comment type="caution">
    <text evidence="4">The sequence shown here is derived from an EMBL/GenBank/DDBJ whole genome shotgun (WGS) entry which is preliminary data.</text>
</comment>
<protein>
    <submittedName>
        <fullName evidence="4">Uncharacterized protein</fullName>
    </submittedName>
</protein>
<dbReference type="OrthoDB" id="428229at2"/>
<feature type="region of interest" description="Disordered" evidence="1">
    <location>
        <begin position="104"/>
        <end position="128"/>
    </location>
</feature>
<dbReference type="Proteomes" id="UP000003781">
    <property type="component" value="Unassembled WGS sequence"/>
</dbReference>
<organism evidence="4 5">
    <name type="scientific">Crocosphaera chwakensis CCY0110</name>
    <dbReference type="NCBI Taxonomy" id="391612"/>
    <lineage>
        <taxon>Bacteria</taxon>
        <taxon>Bacillati</taxon>
        <taxon>Cyanobacteriota</taxon>
        <taxon>Cyanophyceae</taxon>
        <taxon>Oscillatoriophycideae</taxon>
        <taxon>Chroococcales</taxon>
        <taxon>Aphanothecaceae</taxon>
        <taxon>Crocosphaera</taxon>
        <taxon>Crocosphaera chwakensis</taxon>
    </lineage>
</organism>
<feature type="transmembrane region" description="Helical" evidence="2">
    <location>
        <begin position="79"/>
        <end position="96"/>
    </location>
</feature>
<dbReference type="EMBL" id="AAXW01000013">
    <property type="protein sequence ID" value="EAZ91546.1"/>
    <property type="molecule type" value="Genomic_DNA"/>
</dbReference>
<feature type="signal peptide" evidence="3">
    <location>
        <begin position="1"/>
        <end position="25"/>
    </location>
</feature>
<reference evidence="4 5" key="1">
    <citation type="submission" date="2007-03" db="EMBL/GenBank/DDBJ databases">
        <authorList>
            <person name="Stal L."/>
            <person name="Ferriera S."/>
            <person name="Johnson J."/>
            <person name="Kravitz S."/>
            <person name="Beeson K."/>
            <person name="Sutton G."/>
            <person name="Rogers Y.-H."/>
            <person name="Friedman R."/>
            <person name="Frazier M."/>
            <person name="Venter J.C."/>
        </authorList>
    </citation>
    <scope>NUCLEOTIDE SEQUENCE [LARGE SCALE GENOMIC DNA]</scope>
    <source>
        <strain evidence="4 5">CCY0110</strain>
    </source>
</reference>
<accession>A3IPQ6</accession>
<keyword evidence="2" id="KW-0812">Transmembrane</keyword>
<dbReference type="eggNOG" id="ENOG5030220">
    <property type="taxonomic scope" value="Bacteria"/>
</dbReference>
<evidence type="ECO:0000313" key="4">
    <source>
        <dbReference type="EMBL" id="EAZ91546.1"/>
    </source>
</evidence>
<keyword evidence="2" id="KW-0472">Membrane</keyword>
<evidence type="ECO:0000256" key="2">
    <source>
        <dbReference type="SAM" id="Phobius"/>
    </source>
</evidence>
<evidence type="ECO:0000256" key="3">
    <source>
        <dbReference type="SAM" id="SignalP"/>
    </source>
</evidence>
<name>A3IPQ6_9CHRO</name>
<evidence type="ECO:0000256" key="1">
    <source>
        <dbReference type="SAM" id="MobiDB-lite"/>
    </source>
</evidence>
<sequence>MKIVNKLEIIAVVTFLSLAFCNQSAFSKNNGINQLENVKNPQLKTILTKIDTKNTSSVSSDKLLTVNNSLTSIPIPEPLGILCILGMAGVTSFLKLKIAKVKCEKQSEEKPKPETTNFPEKSKQVAEF</sequence>
<dbReference type="AlphaFoldDB" id="A3IPQ6"/>
<proteinExistence type="predicted"/>
<evidence type="ECO:0000313" key="5">
    <source>
        <dbReference type="Proteomes" id="UP000003781"/>
    </source>
</evidence>
<keyword evidence="5" id="KW-1185">Reference proteome</keyword>
<dbReference type="RefSeq" id="WP_008275374.1">
    <property type="nucleotide sequence ID" value="NZ_AAXW01000013.1"/>
</dbReference>
<gene>
    <name evidence="4" type="ORF">CY0110_13536</name>
</gene>
<feature type="compositionally biased region" description="Basic and acidic residues" evidence="1">
    <location>
        <begin position="104"/>
        <end position="113"/>
    </location>
</feature>